<dbReference type="PROSITE" id="PS50110">
    <property type="entry name" value="RESPONSE_REGULATORY"/>
    <property type="match status" value="1"/>
</dbReference>
<evidence type="ECO:0000256" key="5">
    <source>
        <dbReference type="ARBA" id="ARBA00022777"/>
    </source>
</evidence>
<dbReference type="Pfam" id="PF02518">
    <property type="entry name" value="HATPase_c"/>
    <property type="match status" value="1"/>
</dbReference>
<dbReference type="NCBIfam" id="TIGR00229">
    <property type="entry name" value="sensory_box"/>
    <property type="match status" value="1"/>
</dbReference>
<dbReference type="Gene3D" id="1.10.287.130">
    <property type="match status" value="1"/>
</dbReference>
<protein>
    <recommendedName>
        <fullName evidence="2">histidine kinase</fullName>
        <ecNumber evidence="2">2.7.13.3</ecNumber>
    </recommendedName>
</protein>
<dbReference type="InterPro" id="IPR004358">
    <property type="entry name" value="Sig_transdc_His_kin-like_C"/>
</dbReference>
<name>A0A521FQ57_9RHOB</name>
<dbReference type="InterPro" id="IPR000700">
    <property type="entry name" value="PAS-assoc_C"/>
</dbReference>
<gene>
    <name evidence="10" type="ORF">SAMN06265221_1336</name>
</gene>
<feature type="domain" description="PAC" evidence="9">
    <location>
        <begin position="247"/>
        <end position="299"/>
    </location>
</feature>
<dbReference type="OrthoDB" id="9796100at2"/>
<dbReference type="Pfam" id="PF08448">
    <property type="entry name" value="PAS_4"/>
    <property type="match status" value="1"/>
</dbReference>
<dbReference type="PANTHER" id="PTHR43065:SF49">
    <property type="entry name" value="HISTIDINE KINASE"/>
    <property type="match status" value="1"/>
</dbReference>
<dbReference type="InterPro" id="IPR001789">
    <property type="entry name" value="Sig_transdc_resp-reg_receiver"/>
</dbReference>
<dbReference type="Gene3D" id="3.30.450.20">
    <property type="entry name" value="PAS domain"/>
    <property type="match status" value="2"/>
</dbReference>
<sequence>MTKLDTALGFLQVETSQVGATIARREWSQTTLGPIEAWPISLKTTLATMLACPTPMFLAWGPDLLTFFNDAYRPIFGERADRALGAPFAKVWGNIWDDIRPLVDATLAGQSQKQTDMRLDLGRGGVPEESYWSFTYSPVFDDAGQISGLLNVTQETTAQVVAERERRASDERLELALSAGNSIGAWDWDLVHDRVIADARFAILYGVDPVKAARGAPIGEFFAGIHPDDLARARTGIENAIRTKEPFFEEYRLTRPDGATRWVSAQGQCIVGADGTPLRFPGISYDITDRKEAELELLAAKDEREFVIELAARQRRLADPEAILRISSEAIGRRLSVNRVGFYRVVGNDRLRHSAAWTDGSLLPLIGLQPTDTFGSFAEAERRAGRMVIFADARTDAEGQLDAYSADGVLAGLCVPLMDEGEWAAGIYLHQGEVRHWSDGEISLAQELTLQTWLAMERAEALLRLGQRVDRQGAALSKTAKELREEASMREAAQGHVRQLQKMEAVGQLTGGIAHDFNNMLGIVISGLSLTQRKLARGDTDVGEFITGAMEGAQRAASLTQRLLAFSRQQPLSPESVDANRLVSGLTELLSRTLGETVQVETVLNAGLWLAKVDPNQLENAVINLAVNARDAIPGTGKVTIETANIHVDDDYAREAEIEIGQYVMISVTDTGTGMPPEVITKAFDPFFTTKAVGKGTGLGLSQVYGFIRQSGGHVKIYSEMGHGTAIKLYLPRAWGDQAPALPRQAVLAGKARPGEVILVVEDEKRVRNFTVEALRELGYTVLQAGGGREALNILELGEPVSLLFTDVVMPEMTGRQLADHALVLRPDLKVLYTTGYTRNAVVHNGVLDPGTHFLAKPFSLDQLASKVREALEIPDR</sequence>
<feature type="modified residue" description="4-aspartylphosphate" evidence="6">
    <location>
        <position position="807"/>
    </location>
</feature>
<dbReference type="GO" id="GO:0000155">
    <property type="term" value="F:phosphorelay sensor kinase activity"/>
    <property type="evidence" value="ECO:0007669"/>
    <property type="project" value="InterPro"/>
</dbReference>
<dbReference type="InterPro" id="IPR005467">
    <property type="entry name" value="His_kinase_dom"/>
</dbReference>
<dbReference type="Gene3D" id="2.10.70.100">
    <property type="match status" value="1"/>
</dbReference>
<dbReference type="SMART" id="SM00387">
    <property type="entry name" value="HATPase_c"/>
    <property type="match status" value="1"/>
</dbReference>
<dbReference type="SUPFAM" id="SSF47384">
    <property type="entry name" value="Homodimeric domain of signal transducing histidine kinase"/>
    <property type="match status" value="1"/>
</dbReference>
<evidence type="ECO:0000259" key="8">
    <source>
        <dbReference type="PROSITE" id="PS50110"/>
    </source>
</evidence>
<reference evidence="10 11" key="1">
    <citation type="submission" date="2017-05" db="EMBL/GenBank/DDBJ databases">
        <authorList>
            <person name="Varghese N."/>
            <person name="Submissions S."/>
        </authorList>
    </citation>
    <scope>NUCLEOTIDE SEQUENCE [LARGE SCALE GENOMIC DNA]</scope>
    <source>
        <strain evidence="10 11">DSM 100094</strain>
    </source>
</reference>
<dbReference type="PROSITE" id="PS50109">
    <property type="entry name" value="HIS_KIN"/>
    <property type="match status" value="1"/>
</dbReference>
<dbReference type="SMART" id="SM00086">
    <property type="entry name" value="PAC"/>
    <property type="match status" value="1"/>
</dbReference>
<dbReference type="SMART" id="SM00065">
    <property type="entry name" value="GAF"/>
    <property type="match status" value="1"/>
</dbReference>
<comment type="catalytic activity">
    <reaction evidence="1">
        <text>ATP + protein L-histidine = ADP + protein N-phospho-L-histidine.</text>
        <dbReference type="EC" id="2.7.13.3"/>
    </reaction>
</comment>
<evidence type="ECO:0000256" key="4">
    <source>
        <dbReference type="ARBA" id="ARBA00022679"/>
    </source>
</evidence>
<dbReference type="InterPro" id="IPR013655">
    <property type="entry name" value="PAS_fold_3"/>
</dbReference>
<accession>A0A521FQ57</accession>
<organism evidence="10 11">
    <name type="scientific">Paracoccus laeviglucosivorans</name>
    <dbReference type="NCBI Taxonomy" id="1197861"/>
    <lineage>
        <taxon>Bacteria</taxon>
        <taxon>Pseudomonadati</taxon>
        <taxon>Pseudomonadota</taxon>
        <taxon>Alphaproteobacteria</taxon>
        <taxon>Rhodobacterales</taxon>
        <taxon>Paracoccaceae</taxon>
        <taxon>Paracoccus</taxon>
    </lineage>
</organism>
<dbReference type="PANTHER" id="PTHR43065">
    <property type="entry name" value="SENSOR HISTIDINE KINASE"/>
    <property type="match status" value="1"/>
</dbReference>
<keyword evidence="4" id="KW-0808">Transferase</keyword>
<dbReference type="InterPro" id="IPR003594">
    <property type="entry name" value="HATPase_dom"/>
</dbReference>
<dbReference type="InterPro" id="IPR036890">
    <property type="entry name" value="HATPase_C_sf"/>
</dbReference>
<dbReference type="InterPro" id="IPR000014">
    <property type="entry name" value="PAS"/>
</dbReference>
<evidence type="ECO:0000313" key="11">
    <source>
        <dbReference type="Proteomes" id="UP000319014"/>
    </source>
</evidence>
<evidence type="ECO:0000256" key="2">
    <source>
        <dbReference type="ARBA" id="ARBA00012438"/>
    </source>
</evidence>
<dbReference type="SUPFAM" id="SSF55874">
    <property type="entry name" value="ATPase domain of HSP90 chaperone/DNA topoisomerase II/histidine kinase"/>
    <property type="match status" value="1"/>
</dbReference>
<dbReference type="SUPFAM" id="SSF52172">
    <property type="entry name" value="CheY-like"/>
    <property type="match status" value="1"/>
</dbReference>
<dbReference type="Gene3D" id="3.30.450.40">
    <property type="match status" value="1"/>
</dbReference>
<keyword evidence="11" id="KW-1185">Reference proteome</keyword>
<keyword evidence="5 10" id="KW-0418">Kinase</keyword>
<dbReference type="EMBL" id="FXTK01000033">
    <property type="protein sequence ID" value="SMO98256.1"/>
    <property type="molecule type" value="Genomic_DNA"/>
</dbReference>
<dbReference type="InterPro" id="IPR003018">
    <property type="entry name" value="GAF"/>
</dbReference>
<dbReference type="Gene3D" id="3.30.565.10">
    <property type="entry name" value="Histidine kinase-like ATPase, C-terminal domain"/>
    <property type="match status" value="1"/>
</dbReference>
<dbReference type="Gene3D" id="3.40.50.2300">
    <property type="match status" value="1"/>
</dbReference>
<dbReference type="InterPro" id="IPR035965">
    <property type="entry name" value="PAS-like_dom_sf"/>
</dbReference>
<feature type="domain" description="Response regulatory" evidence="8">
    <location>
        <begin position="757"/>
        <end position="872"/>
    </location>
</feature>
<dbReference type="Proteomes" id="UP000319014">
    <property type="component" value="Unassembled WGS sequence"/>
</dbReference>
<dbReference type="InterPro" id="IPR011006">
    <property type="entry name" value="CheY-like_superfamily"/>
</dbReference>
<dbReference type="SMART" id="SM00388">
    <property type="entry name" value="HisKA"/>
    <property type="match status" value="1"/>
</dbReference>
<evidence type="ECO:0000313" key="10">
    <source>
        <dbReference type="EMBL" id="SMO98256.1"/>
    </source>
</evidence>
<proteinExistence type="predicted"/>
<keyword evidence="3 6" id="KW-0597">Phosphoprotein</keyword>
<dbReference type="PROSITE" id="PS50113">
    <property type="entry name" value="PAC"/>
    <property type="match status" value="1"/>
</dbReference>
<dbReference type="Pfam" id="PF01590">
    <property type="entry name" value="GAF"/>
    <property type="match status" value="1"/>
</dbReference>
<dbReference type="Pfam" id="PF00072">
    <property type="entry name" value="Response_reg"/>
    <property type="match status" value="1"/>
</dbReference>
<dbReference type="SMART" id="SM00448">
    <property type="entry name" value="REC"/>
    <property type="match status" value="1"/>
</dbReference>
<dbReference type="PRINTS" id="PR00344">
    <property type="entry name" value="BCTRLSENSOR"/>
</dbReference>
<dbReference type="SUPFAM" id="SSF55781">
    <property type="entry name" value="GAF domain-like"/>
    <property type="match status" value="1"/>
</dbReference>
<dbReference type="InterPro" id="IPR001610">
    <property type="entry name" value="PAC"/>
</dbReference>
<dbReference type="EC" id="2.7.13.3" evidence="2"/>
<dbReference type="AlphaFoldDB" id="A0A521FQ57"/>
<dbReference type="InterPro" id="IPR013656">
    <property type="entry name" value="PAS_4"/>
</dbReference>
<dbReference type="Pfam" id="PF08447">
    <property type="entry name" value="PAS_3"/>
    <property type="match status" value="1"/>
</dbReference>
<dbReference type="InterPro" id="IPR029016">
    <property type="entry name" value="GAF-like_dom_sf"/>
</dbReference>
<dbReference type="InterPro" id="IPR036097">
    <property type="entry name" value="HisK_dim/P_sf"/>
</dbReference>
<feature type="domain" description="Histidine kinase" evidence="7">
    <location>
        <begin position="512"/>
        <end position="735"/>
    </location>
</feature>
<dbReference type="CDD" id="cd00130">
    <property type="entry name" value="PAS"/>
    <property type="match status" value="1"/>
</dbReference>
<evidence type="ECO:0000256" key="1">
    <source>
        <dbReference type="ARBA" id="ARBA00000085"/>
    </source>
</evidence>
<evidence type="ECO:0000259" key="9">
    <source>
        <dbReference type="PROSITE" id="PS50113"/>
    </source>
</evidence>
<dbReference type="InterPro" id="IPR003661">
    <property type="entry name" value="HisK_dim/P_dom"/>
</dbReference>
<dbReference type="SUPFAM" id="SSF55785">
    <property type="entry name" value="PYP-like sensor domain (PAS domain)"/>
    <property type="match status" value="2"/>
</dbReference>
<dbReference type="RefSeq" id="WP_142664918.1">
    <property type="nucleotide sequence ID" value="NZ_FXTK01000033.1"/>
</dbReference>
<evidence type="ECO:0000259" key="7">
    <source>
        <dbReference type="PROSITE" id="PS50109"/>
    </source>
</evidence>
<evidence type="ECO:0000256" key="6">
    <source>
        <dbReference type="PROSITE-ProRule" id="PRU00169"/>
    </source>
</evidence>
<evidence type="ECO:0000256" key="3">
    <source>
        <dbReference type="ARBA" id="ARBA00022553"/>
    </source>
</evidence>